<dbReference type="Gene3D" id="1.25.40.10">
    <property type="entry name" value="Tetratricopeptide repeat domain"/>
    <property type="match status" value="4"/>
</dbReference>
<reference evidence="3" key="1">
    <citation type="submission" date="2024-02" db="EMBL/GenBank/DDBJ databases">
        <authorList>
            <consortium name="ELIXIR-Norway"/>
            <consortium name="Elixir Norway"/>
        </authorList>
    </citation>
    <scope>NUCLEOTIDE SEQUENCE</scope>
</reference>
<dbReference type="EMBL" id="OZ019896">
    <property type="protein sequence ID" value="CAK9222928.1"/>
    <property type="molecule type" value="Genomic_DNA"/>
</dbReference>
<evidence type="ECO:0000313" key="4">
    <source>
        <dbReference type="Proteomes" id="UP001497512"/>
    </source>
</evidence>
<name>A0ABP0UNB9_9BRYO</name>
<feature type="repeat" description="PPR" evidence="2">
    <location>
        <begin position="385"/>
        <end position="419"/>
    </location>
</feature>
<accession>A0ABP0UNB9</accession>
<feature type="repeat" description="PPR" evidence="2">
    <location>
        <begin position="350"/>
        <end position="384"/>
    </location>
</feature>
<keyword evidence="4" id="KW-1185">Reference proteome</keyword>
<evidence type="ECO:0008006" key="5">
    <source>
        <dbReference type="Google" id="ProtNLM"/>
    </source>
</evidence>
<feature type="repeat" description="PPR" evidence="2">
    <location>
        <begin position="455"/>
        <end position="489"/>
    </location>
</feature>
<sequence>MATLRFLHLAPYSSFVHTGRLDGCQFTESKKKEQRFWRGYTSDHRSSFCFVYSSKHAIICSREVVTTPSQTSLQAVAETSVHTSIAEDTTKRRGHGVVVGQPLTKEAKSQLKWERMMKEIAISGSAVAILKAHRATGKLSKQTIVGTLVRLKQLKLWAPVVEILEWLIKETSWWQFNLEDYNLLIASYGKQGEPDKAESLLEKMNGAGLAPTVATYTSLIEGFARKGLYARAESLLKRLQESGPLPTKATYQTIISMFCRGGQYDAAEKIFRSMTEGEGLKPDARMYNYMIHMYGKAGKAAEAQALIRQMKGLGLPMSAVTFNSLMSFQKTVPGAEATLRQMQLANIKPDVVTYTALINAYSKSRRVEEAQGVFQEMVASGLRPTRMTYNTLLDAYAKAKEVQGAETVLKKMTKDRCRPDIHSYTTLMAAYVNVGDMKKAEGLMEKMRRAGVEPNVVTYGTLMLGYTIARDSEAVLHTFDSLRKANIQPNQTIYTLLVRTFSEQSDFDTAFSWFKEMIGSGCEADERSRSALMDACQNNEQRDKVLELFGCIP</sequence>
<dbReference type="InterPro" id="IPR002885">
    <property type="entry name" value="PPR_rpt"/>
</dbReference>
<dbReference type="Proteomes" id="UP001497512">
    <property type="component" value="Chromosome 4"/>
</dbReference>
<dbReference type="SUPFAM" id="SSF48452">
    <property type="entry name" value="TPR-like"/>
    <property type="match status" value="1"/>
</dbReference>
<dbReference type="Pfam" id="PF13041">
    <property type="entry name" value="PPR_2"/>
    <property type="match status" value="4"/>
</dbReference>
<dbReference type="PANTHER" id="PTHR47934">
    <property type="entry name" value="PENTATRICOPEPTIDE REPEAT-CONTAINING PROTEIN PET309, MITOCHONDRIAL"/>
    <property type="match status" value="1"/>
</dbReference>
<dbReference type="Pfam" id="PF01535">
    <property type="entry name" value="PPR"/>
    <property type="match status" value="1"/>
</dbReference>
<feature type="repeat" description="PPR" evidence="2">
    <location>
        <begin position="177"/>
        <end position="211"/>
    </location>
</feature>
<gene>
    <name evidence="3" type="ORF">CSSPTR1EN2_LOCUS16547</name>
</gene>
<evidence type="ECO:0000256" key="2">
    <source>
        <dbReference type="PROSITE-ProRule" id="PRU00708"/>
    </source>
</evidence>
<dbReference type="InterPro" id="IPR011990">
    <property type="entry name" value="TPR-like_helical_dom_sf"/>
</dbReference>
<protein>
    <recommendedName>
        <fullName evidence="5">Pentatricopeptide repeat-containing protein</fullName>
    </recommendedName>
</protein>
<evidence type="ECO:0000256" key="1">
    <source>
        <dbReference type="ARBA" id="ARBA00022737"/>
    </source>
</evidence>
<feature type="repeat" description="PPR" evidence="2">
    <location>
        <begin position="212"/>
        <end position="246"/>
    </location>
</feature>
<dbReference type="PROSITE" id="PS51375">
    <property type="entry name" value="PPR"/>
    <property type="match status" value="9"/>
</dbReference>
<feature type="repeat" description="PPR" evidence="2">
    <location>
        <begin position="490"/>
        <end position="524"/>
    </location>
</feature>
<organism evidence="3 4">
    <name type="scientific">Sphagnum troendelagicum</name>
    <dbReference type="NCBI Taxonomy" id="128251"/>
    <lineage>
        <taxon>Eukaryota</taxon>
        <taxon>Viridiplantae</taxon>
        <taxon>Streptophyta</taxon>
        <taxon>Embryophyta</taxon>
        <taxon>Bryophyta</taxon>
        <taxon>Sphagnophytina</taxon>
        <taxon>Sphagnopsida</taxon>
        <taxon>Sphagnales</taxon>
        <taxon>Sphagnaceae</taxon>
        <taxon>Sphagnum</taxon>
    </lineage>
</organism>
<feature type="repeat" description="PPR" evidence="2">
    <location>
        <begin position="247"/>
        <end position="282"/>
    </location>
</feature>
<dbReference type="PANTHER" id="PTHR47934:SF4">
    <property type="entry name" value="OS08G0191900 PROTEIN"/>
    <property type="match status" value="1"/>
</dbReference>
<dbReference type="NCBIfam" id="TIGR00756">
    <property type="entry name" value="PPR"/>
    <property type="match status" value="8"/>
</dbReference>
<evidence type="ECO:0000313" key="3">
    <source>
        <dbReference type="EMBL" id="CAK9222928.1"/>
    </source>
</evidence>
<proteinExistence type="predicted"/>
<feature type="repeat" description="PPR" evidence="2">
    <location>
        <begin position="420"/>
        <end position="454"/>
    </location>
</feature>
<dbReference type="InterPro" id="IPR051114">
    <property type="entry name" value="Mito_RNA_Proc_CCM1"/>
</dbReference>
<keyword evidence="1" id="KW-0677">Repeat</keyword>
<feature type="repeat" description="PPR" evidence="2">
    <location>
        <begin position="283"/>
        <end position="317"/>
    </location>
</feature>
<dbReference type="Pfam" id="PF12854">
    <property type="entry name" value="PPR_1"/>
    <property type="match status" value="1"/>
</dbReference>